<dbReference type="Pfam" id="PF00550">
    <property type="entry name" value="PP-binding"/>
    <property type="match status" value="1"/>
</dbReference>
<dbReference type="PROSITE" id="PS50075">
    <property type="entry name" value="CARRIER"/>
    <property type="match status" value="1"/>
</dbReference>
<dbReference type="GO" id="GO:0004315">
    <property type="term" value="F:3-oxoacyl-[acyl-carrier-protein] synthase activity"/>
    <property type="evidence" value="ECO:0007669"/>
    <property type="project" value="InterPro"/>
</dbReference>
<keyword evidence="13" id="KW-1185">Reference proteome</keyword>
<dbReference type="SUPFAM" id="SSF55048">
    <property type="entry name" value="Probable ACP-binding domain of malonyl-CoA ACP transacylase"/>
    <property type="match status" value="1"/>
</dbReference>
<dbReference type="Gene3D" id="3.40.47.10">
    <property type="match status" value="1"/>
</dbReference>
<dbReference type="FunFam" id="3.40.47.10:FF:000019">
    <property type="entry name" value="Polyketide synthase type I"/>
    <property type="match status" value="1"/>
</dbReference>
<dbReference type="InterPro" id="IPR013968">
    <property type="entry name" value="PKS_KR"/>
</dbReference>
<dbReference type="InterPro" id="IPR055123">
    <property type="entry name" value="SpnB-like_Rossmann"/>
</dbReference>
<reference evidence="12 13" key="1">
    <citation type="submission" date="2019-04" db="EMBL/GenBank/DDBJ databases">
        <title>Streptomyces oryziradicis sp. nov., a novel actinomycete isolated from rhizosphere soil of rice (Oryza sativa L.).</title>
        <authorList>
            <person name="Li C."/>
        </authorList>
    </citation>
    <scope>NUCLEOTIDE SEQUENCE [LARGE SCALE GENOMIC DNA]</scope>
    <source>
        <strain evidence="12 13">NEAU-C40</strain>
    </source>
</reference>
<dbReference type="InterPro" id="IPR042104">
    <property type="entry name" value="PKS_dehydratase_sf"/>
</dbReference>
<dbReference type="Proteomes" id="UP000305778">
    <property type="component" value="Unassembled WGS sequence"/>
</dbReference>
<name>A0A4U0RFY0_9ACTN</name>
<dbReference type="Pfam" id="PF21089">
    <property type="entry name" value="PKS_DH_N"/>
    <property type="match status" value="1"/>
</dbReference>
<dbReference type="CDD" id="cd08956">
    <property type="entry name" value="KR_3_FAS_SDR_x"/>
    <property type="match status" value="1"/>
</dbReference>
<feature type="region of interest" description="N-terminal hotdog fold" evidence="8">
    <location>
        <begin position="458"/>
        <end position="582"/>
    </location>
</feature>
<evidence type="ECO:0000313" key="12">
    <source>
        <dbReference type="EMBL" id="TJZ94423.1"/>
    </source>
</evidence>
<dbReference type="InterPro" id="IPR049552">
    <property type="entry name" value="PKS_DH_N"/>
</dbReference>
<dbReference type="SUPFAM" id="SSF53901">
    <property type="entry name" value="Thiolase-like"/>
    <property type="match status" value="1"/>
</dbReference>
<dbReference type="InterPro" id="IPR036736">
    <property type="entry name" value="ACP-like_sf"/>
</dbReference>
<dbReference type="SUPFAM" id="SSF52151">
    <property type="entry name" value="FabD/lysophospholipase-like"/>
    <property type="match status" value="1"/>
</dbReference>
<dbReference type="InterPro" id="IPR050091">
    <property type="entry name" value="PKS_NRPS_Biosynth_Enz"/>
</dbReference>
<keyword evidence="4" id="KW-0808">Transferase</keyword>
<feature type="active site" description="Proton acceptor; for dehydratase activity" evidence="8">
    <location>
        <position position="490"/>
    </location>
</feature>
<dbReference type="SMART" id="SM00823">
    <property type="entry name" value="PKS_PP"/>
    <property type="match status" value="1"/>
</dbReference>
<evidence type="ECO:0000259" key="11">
    <source>
        <dbReference type="PROSITE" id="PS52019"/>
    </source>
</evidence>
<keyword evidence="2" id="KW-0596">Phosphopantetheine</keyword>
<feature type="domain" description="Carrier" evidence="9">
    <location>
        <begin position="1244"/>
        <end position="1319"/>
    </location>
</feature>
<keyword evidence="6" id="KW-0511">Multifunctional enzyme</keyword>
<gene>
    <name evidence="12" type="ORF">FCI23_53765</name>
</gene>
<protein>
    <submittedName>
        <fullName evidence="12">SDR family NAD(P)-dependent oxidoreductase</fullName>
    </submittedName>
</protein>
<comment type="pathway">
    <text evidence="1">Antibiotic biosynthesis.</text>
</comment>
<dbReference type="InterPro" id="IPR006162">
    <property type="entry name" value="Ppantetheine_attach_site"/>
</dbReference>
<dbReference type="InterPro" id="IPR020806">
    <property type="entry name" value="PKS_PP-bd"/>
</dbReference>
<dbReference type="InterPro" id="IPR009081">
    <property type="entry name" value="PP-bd_ACP"/>
</dbReference>
<dbReference type="InterPro" id="IPR032821">
    <property type="entry name" value="PKS_assoc"/>
</dbReference>
<dbReference type="SMART" id="SM01294">
    <property type="entry name" value="PKS_PP_betabranch"/>
    <property type="match status" value="1"/>
</dbReference>
<dbReference type="Gene3D" id="3.10.129.110">
    <property type="entry name" value="Polyketide synthase dehydratase"/>
    <property type="match status" value="1"/>
</dbReference>
<dbReference type="Pfam" id="PF16197">
    <property type="entry name" value="KAsynt_C_assoc"/>
    <property type="match status" value="1"/>
</dbReference>
<evidence type="ECO:0000313" key="13">
    <source>
        <dbReference type="Proteomes" id="UP000305778"/>
    </source>
</evidence>
<dbReference type="FunFam" id="3.40.366.10:FF:000002">
    <property type="entry name" value="Probable polyketide synthase 2"/>
    <property type="match status" value="1"/>
</dbReference>
<proteinExistence type="predicted"/>
<dbReference type="Pfam" id="PF08659">
    <property type="entry name" value="KR"/>
    <property type="match status" value="1"/>
</dbReference>
<dbReference type="Gene3D" id="3.30.70.3290">
    <property type="match status" value="1"/>
</dbReference>
<dbReference type="InterPro" id="IPR018201">
    <property type="entry name" value="Ketoacyl_synth_AS"/>
</dbReference>
<dbReference type="InterPro" id="IPR014030">
    <property type="entry name" value="Ketoacyl_synth_N"/>
</dbReference>
<dbReference type="EMBL" id="SUMC01000224">
    <property type="protein sequence ID" value="TJZ94423.1"/>
    <property type="molecule type" value="Genomic_DNA"/>
</dbReference>
<dbReference type="PANTHER" id="PTHR43775">
    <property type="entry name" value="FATTY ACID SYNTHASE"/>
    <property type="match status" value="1"/>
</dbReference>
<dbReference type="GO" id="GO:0033068">
    <property type="term" value="P:macrolide biosynthetic process"/>
    <property type="evidence" value="ECO:0007669"/>
    <property type="project" value="UniProtKB-ARBA"/>
</dbReference>
<accession>A0A4U0RFY0</accession>
<dbReference type="PROSITE" id="PS00012">
    <property type="entry name" value="PHOSPHOPANTETHEINE"/>
    <property type="match status" value="1"/>
</dbReference>
<dbReference type="InterPro" id="IPR001227">
    <property type="entry name" value="Ac_transferase_dom_sf"/>
</dbReference>
<evidence type="ECO:0000259" key="9">
    <source>
        <dbReference type="PROSITE" id="PS50075"/>
    </source>
</evidence>
<evidence type="ECO:0000256" key="2">
    <source>
        <dbReference type="ARBA" id="ARBA00022450"/>
    </source>
</evidence>
<dbReference type="InterPro" id="IPR049551">
    <property type="entry name" value="PKS_DH_C"/>
</dbReference>
<dbReference type="InterPro" id="IPR016036">
    <property type="entry name" value="Malonyl_transacylase_ACP-bd"/>
</dbReference>
<feature type="domain" description="PKS/mFAS DH" evidence="11">
    <location>
        <begin position="458"/>
        <end position="737"/>
    </location>
</feature>
<dbReference type="Pfam" id="PF02801">
    <property type="entry name" value="Ketoacyl-synt_C"/>
    <property type="match status" value="1"/>
</dbReference>
<evidence type="ECO:0000256" key="5">
    <source>
        <dbReference type="ARBA" id="ARBA00023194"/>
    </source>
</evidence>
<evidence type="ECO:0000256" key="4">
    <source>
        <dbReference type="ARBA" id="ARBA00022679"/>
    </source>
</evidence>
<dbReference type="SMART" id="SM00826">
    <property type="entry name" value="PKS_DH"/>
    <property type="match status" value="1"/>
</dbReference>
<dbReference type="Pfam" id="PF14765">
    <property type="entry name" value="PS-DH"/>
    <property type="match status" value="1"/>
</dbReference>
<dbReference type="GO" id="GO:0006633">
    <property type="term" value="P:fatty acid biosynthetic process"/>
    <property type="evidence" value="ECO:0007669"/>
    <property type="project" value="InterPro"/>
</dbReference>
<feature type="region of interest" description="C-terminal hotdog fold" evidence="8">
    <location>
        <begin position="600"/>
        <end position="737"/>
    </location>
</feature>
<evidence type="ECO:0000256" key="1">
    <source>
        <dbReference type="ARBA" id="ARBA00004792"/>
    </source>
</evidence>
<dbReference type="Gene3D" id="3.40.50.720">
    <property type="entry name" value="NAD(P)-binding Rossmann-like Domain"/>
    <property type="match status" value="1"/>
</dbReference>
<evidence type="ECO:0000259" key="10">
    <source>
        <dbReference type="PROSITE" id="PS52004"/>
    </source>
</evidence>
<evidence type="ECO:0000256" key="6">
    <source>
        <dbReference type="ARBA" id="ARBA00023268"/>
    </source>
</evidence>
<dbReference type="Gene3D" id="3.40.366.10">
    <property type="entry name" value="Malonyl-Coenzyme A Acyl Carrier Protein, domain 2"/>
    <property type="match status" value="1"/>
</dbReference>
<dbReference type="InterPro" id="IPR016039">
    <property type="entry name" value="Thiolase-like"/>
</dbReference>
<dbReference type="Pfam" id="PF22621">
    <property type="entry name" value="CurL-like_PKS_C"/>
    <property type="match status" value="1"/>
</dbReference>
<dbReference type="PROSITE" id="PS00606">
    <property type="entry name" value="KS3_1"/>
    <property type="match status" value="1"/>
</dbReference>
<keyword evidence="7" id="KW-0012">Acyltransferase</keyword>
<dbReference type="Gene3D" id="1.10.1200.10">
    <property type="entry name" value="ACP-like"/>
    <property type="match status" value="1"/>
</dbReference>
<dbReference type="Pfam" id="PF22953">
    <property type="entry name" value="SpnB_Rossmann"/>
    <property type="match status" value="1"/>
</dbReference>
<dbReference type="InterPro" id="IPR020807">
    <property type="entry name" value="PKS_DH"/>
</dbReference>
<dbReference type="InterPro" id="IPR014031">
    <property type="entry name" value="Ketoacyl_synth_C"/>
</dbReference>
<keyword evidence="5" id="KW-0045">Antibiotic biosynthesis</keyword>
<dbReference type="PANTHER" id="PTHR43775:SF51">
    <property type="entry name" value="INACTIVE PHENOLPHTHIOCEROL SYNTHESIS POLYKETIDE SYNTHASE TYPE I PKS1-RELATED"/>
    <property type="match status" value="1"/>
</dbReference>
<dbReference type="GO" id="GO:0031177">
    <property type="term" value="F:phosphopantetheine binding"/>
    <property type="evidence" value="ECO:0007669"/>
    <property type="project" value="InterPro"/>
</dbReference>
<feature type="domain" description="Ketosynthase family 3 (KS3)" evidence="10">
    <location>
        <begin position="1343"/>
        <end position="1766"/>
    </location>
</feature>
<sequence>VVPVVVSARDEVALRAQAGRLREFLVARPELGVLDVGWSAAVTRAHLEQRAVVSAADREGLLAGLAALASGEPGAGVVQGRAVSGKTAFVFSGQGAQRARMGAELAAGFPVFARALGEVCGELDPLLERPLSEVLAAEAGSADAELLNDTQFTQAGLFAVEVALFRLVESLGVRPDFLVGHSVGEIAAAHVSGVLSLADASVLVAARGRLMSALPAGGGMVAVQAAEREVVESLAGFEGRLSVAAVNGPRAVVVSGEQDALDEWLALPLWRDRRTTRLRVSHAFHSALMEPMLDEFAEVTGRLRFAEPAIPVVSNLTGTVASSGELADSAYWVRHAREAVRFADGITTLAGLGVTRFLELGPDGSLTALARGVLDGSDTEAVLVPALRARQGEPDAFAGFLGQVHAAGITVDWPAFYAGAGARTVPLPTYAFQHERYWLSSGATGAGAAAGGAEPVDHPLLTAGVRIGDQDQWLFTGRLSPETDAWVTEHMLFGTVVVPGVTLVELALTAGGQVGCPVVEELVLGTPLLLAGDTAVQLQVTVAEADENGHRAVAIYTSPEGGERGDTICHARGVLAVETEAEAGLEPAPDWSAQWPPEDAEPVAAERLYDQLTELGYDYGPVFQGMRAAWRDGDDIYVEVALEDEYTDAAGEFGIHPALFDAVVQGGVPFFAGGSEHKMPFSWTGVRLGHRGSSRLRVRAGAIGDSTVRLDAVDDSGTPVVSVRSLVLRPVDQAQLAGAGRSTDGSLFTVEWSEVAAANGTARASVAVLGEAAVPGAGAGAGAAAGTGLEDGAGAQAGEHFADLDALVAAVAAGAAVPDAVVAAVPSGASAPDGDAVDVARSAHTVAAQTLGLVQEWLAAESLSGARLVLVTRGGISAGAEAPDVAAAAAWGLVRSAQSEHPGRFVLVDLDPAADGDGAGPEIAVLAALDEPQVAVRGGQVLAPRLTRAVAPSAPGTGPLLGAGADGAVLVTGGTGGLGALVARHLVTSGGVRYLVLASRRGLEAPGAGELVAELEAVGCRVRVAACDVADREQLTALLGSLEVPLAGVVHAAGVLDDGLLASMTPEQLDRVMRPKLDAALLLDELTAGMDLQSFVLFSSVAALIGSAGQGNYAAANAGLDALAARRRAQGRPAVSLAWGLWAAETGMTGELDTAQLARLERMGVQPLSSELGLELLDAAQRVDAALVAPVRLDLAALREQAQAGTAVPLLAGLVRTPGRAARAGGGGSLATRLAGVDREKWERVTLDLVIAQVAAVLGHASASAVDSGRAFKELGFDSLSGVELRNRLAQATGVKLPATLVFDHPTAIAVARFLVTQVPGSGAGAGKAVAARVPARKRADADEPLAIVGMSCRYPGGVSSPDQLWDLVAAGRDAISGLPGDRGWDLERLYAPDPDQTGTVYTRGGGYLDGAGDFDAGFFGISPREALAMDPQQRLLLEGAWEAFEDAGIDPGSLRGSDTGVYCGAVASEYGRGATPELEGFKLTGTTTSVVSGRLSYTFGLQGPAVSVDTACSSSLVAMHLAAQALRNGECSLALAGGATVMSGPFLLVEFSRQRGLSPDGRCRSYADGADGTGFSDGVGLVVMERLSDAQRLGHHVLAVIRGSAVNQDGASNGLTAPSGPAQERVIRNALAAAGLRPDQVDAVEGHGTGTRLGDPIEAQALLATYGQDRDAERPLWLGSIKSNIGHSSAAAGVAGVIKMVQALRHRQLPATLHVDAPSSHVDWESGAVRLLTDAQPWTDPGRPRRAAVSSFGVSGTNAHVILEEAPAVVEELELERGKGLPVVPVVVSARDEV</sequence>
<comment type="caution">
    <text evidence="12">The sequence shown here is derived from an EMBL/GenBank/DDBJ whole genome shotgun (WGS) entry which is preliminary data.</text>
</comment>
<dbReference type="FunFam" id="1.10.1200.10:FF:000007">
    <property type="entry name" value="Probable polyketide synthase pks17"/>
    <property type="match status" value="1"/>
</dbReference>
<dbReference type="PROSITE" id="PS52019">
    <property type="entry name" value="PKS_MFAS_DH"/>
    <property type="match status" value="1"/>
</dbReference>
<dbReference type="InterPro" id="IPR057326">
    <property type="entry name" value="KR_dom"/>
</dbReference>
<dbReference type="SUPFAM" id="SSF51735">
    <property type="entry name" value="NAD(P)-binding Rossmann-fold domains"/>
    <property type="match status" value="2"/>
</dbReference>
<dbReference type="Pfam" id="PF00698">
    <property type="entry name" value="Acyl_transf_1"/>
    <property type="match status" value="1"/>
</dbReference>
<dbReference type="GO" id="GO:0004312">
    <property type="term" value="F:fatty acid synthase activity"/>
    <property type="evidence" value="ECO:0007669"/>
    <property type="project" value="TreeGrafter"/>
</dbReference>
<dbReference type="SMART" id="SM00825">
    <property type="entry name" value="PKS_KS"/>
    <property type="match status" value="1"/>
</dbReference>
<dbReference type="InterPro" id="IPR016035">
    <property type="entry name" value="Acyl_Trfase/lysoPLipase"/>
</dbReference>
<keyword evidence="3" id="KW-0597">Phosphoprotein</keyword>
<dbReference type="InterPro" id="IPR036291">
    <property type="entry name" value="NAD(P)-bd_dom_sf"/>
</dbReference>
<feature type="non-terminal residue" evidence="12">
    <location>
        <position position="1"/>
    </location>
</feature>
<dbReference type="InterPro" id="IPR049900">
    <property type="entry name" value="PKS_mFAS_DH"/>
</dbReference>
<dbReference type="PROSITE" id="PS52004">
    <property type="entry name" value="KS3_2"/>
    <property type="match status" value="1"/>
</dbReference>
<dbReference type="CDD" id="cd00833">
    <property type="entry name" value="PKS"/>
    <property type="match status" value="1"/>
</dbReference>
<organism evidence="12 13">
    <name type="scientific">Actinacidiphila oryziradicis</name>
    <dbReference type="NCBI Taxonomy" id="2571141"/>
    <lineage>
        <taxon>Bacteria</taxon>
        <taxon>Bacillati</taxon>
        <taxon>Actinomycetota</taxon>
        <taxon>Actinomycetes</taxon>
        <taxon>Kitasatosporales</taxon>
        <taxon>Streptomycetaceae</taxon>
        <taxon>Actinacidiphila</taxon>
    </lineage>
</organism>
<dbReference type="SMART" id="SM00827">
    <property type="entry name" value="PKS_AT"/>
    <property type="match status" value="1"/>
</dbReference>
<feature type="active site" description="Proton donor; for dehydratase activity" evidence="8">
    <location>
        <position position="661"/>
    </location>
</feature>
<dbReference type="OrthoDB" id="9778690at2"/>
<dbReference type="SUPFAM" id="SSF47336">
    <property type="entry name" value="ACP-like"/>
    <property type="match status" value="1"/>
</dbReference>
<dbReference type="SMART" id="SM00822">
    <property type="entry name" value="PKS_KR"/>
    <property type="match status" value="1"/>
</dbReference>
<feature type="non-terminal residue" evidence="12">
    <location>
        <position position="1795"/>
    </location>
</feature>
<dbReference type="InterPro" id="IPR014043">
    <property type="entry name" value="Acyl_transferase_dom"/>
</dbReference>
<evidence type="ECO:0000256" key="3">
    <source>
        <dbReference type="ARBA" id="ARBA00022553"/>
    </source>
</evidence>
<dbReference type="Pfam" id="PF00109">
    <property type="entry name" value="ketoacyl-synt"/>
    <property type="match status" value="1"/>
</dbReference>
<evidence type="ECO:0000256" key="8">
    <source>
        <dbReference type="PROSITE-ProRule" id="PRU01363"/>
    </source>
</evidence>
<evidence type="ECO:0000256" key="7">
    <source>
        <dbReference type="ARBA" id="ARBA00023315"/>
    </source>
</evidence>
<dbReference type="InterPro" id="IPR020841">
    <property type="entry name" value="PKS_Beta-ketoAc_synthase_dom"/>
</dbReference>